<dbReference type="Proteomes" id="UP000824533">
    <property type="component" value="Linkage Group LG10"/>
</dbReference>
<accession>A0ACC1D332</accession>
<evidence type="ECO:0000313" key="1">
    <source>
        <dbReference type="EMBL" id="KAJ0178328.1"/>
    </source>
</evidence>
<dbReference type="EMBL" id="CM034396">
    <property type="protein sequence ID" value="KAJ0178328.1"/>
    <property type="molecule type" value="Genomic_DNA"/>
</dbReference>
<keyword evidence="2" id="KW-1185">Reference proteome</keyword>
<sequence length="84" mass="9116">MALLDFYKIVDLMVLASVIAVIHAQVLSLPAQEFSGMSPYGNFGSLRSVPGYGGLGAYNSLRFNHRRLLNSRLRSGIPGVVFMG</sequence>
<name>A0ACC1D332_9NEOP</name>
<reference evidence="1 2" key="1">
    <citation type="journal article" date="2021" name="Front. Genet.">
        <title>Chromosome-Level Genome Assembly Reveals Significant Gene Expansion in the Toll and IMD Signaling Pathways of Dendrolimus kikuchii.</title>
        <authorList>
            <person name="Zhou J."/>
            <person name="Wu P."/>
            <person name="Xiong Z."/>
            <person name="Liu N."/>
            <person name="Zhao N."/>
            <person name="Ji M."/>
            <person name="Qiu Y."/>
            <person name="Yang B."/>
        </authorList>
    </citation>
    <scope>NUCLEOTIDE SEQUENCE [LARGE SCALE GENOMIC DNA]</scope>
    <source>
        <strain evidence="1">Ann1</strain>
    </source>
</reference>
<gene>
    <name evidence="1" type="ORF">K1T71_006151</name>
</gene>
<evidence type="ECO:0000313" key="2">
    <source>
        <dbReference type="Proteomes" id="UP000824533"/>
    </source>
</evidence>
<organism evidence="1 2">
    <name type="scientific">Dendrolimus kikuchii</name>
    <dbReference type="NCBI Taxonomy" id="765133"/>
    <lineage>
        <taxon>Eukaryota</taxon>
        <taxon>Metazoa</taxon>
        <taxon>Ecdysozoa</taxon>
        <taxon>Arthropoda</taxon>
        <taxon>Hexapoda</taxon>
        <taxon>Insecta</taxon>
        <taxon>Pterygota</taxon>
        <taxon>Neoptera</taxon>
        <taxon>Endopterygota</taxon>
        <taxon>Lepidoptera</taxon>
        <taxon>Glossata</taxon>
        <taxon>Ditrysia</taxon>
        <taxon>Bombycoidea</taxon>
        <taxon>Lasiocampidae</taxon>
        <taxon>Dendrolimus</taxon>
    </lineage>
</organism>
<protein>
    <submittedName>
        <fullName evidence="1">Uncharacterized protein</fullName>
    </submittedName>
</protein>
<comment type="caution">
    <text evidence="1">The sequence shown here is derived from an EMBL/GenBank/DDBJ whole genome shotgun (WGS) entry which is preliminary data.</text>
</comment>
<proteinExistence type="predicted"/>